<proteinExistence type="predicted"/>
<dbReference type="eggNOG" id="COG3068">
    <property type="taxonomic scope" value="Bacteria"/>
</dbReference>
<evidence type="ECO:0000313" key="2">
    <source>
        <dbReference type="Proteomes" id="UP000006201"/>
    </source>
</evidence>
<accession>A4C7B4</accession>
<dbReference type="AlphaFoldDB" id="A4C7B4"/>
<dbReference type="InterPro" id="IPR023381">
    <property type="entry name" value="YP001051499.1-like_dom_sf"/>
</dbReference>
<dbReference type="OrthoDB" id="9204516at2"/>
<name>A4C7B4_9GAMM</name>
<dbReference type="Gene3D" id="1.20.1590.10">
    <property type="entry name" value="YP_001051499.1 domain like"/>
    <property type="match status" value="1"/>
</dbReference>
<keyword evidence="2" id="KW-1185">Reference proteome</keyword>
<dbReference type="Pfam" id="PF04222">
    <property type="entry name" value="DUF416"/>
    <property type="match status" value="1"/>
</dbReference>
<dbReference type="HOGENOM" id="CLU_096082_0_0_6"/>
<dbReference type="STRING" id="87626.PTD2_13649"/>
<gene>
    <name evidence="1" type="ORF">PTD2_13649</name>
</gene>
<sequence length="197" mass="22239">MNRPNNFQRIRELNYLQKAVLAAALLERMLPNYTLFSQATEFGDDSVLRNALNLIWERIVLPKSKINFELLIDKVEPNVPEVTDFDMFGVYPAIDAATALLGMLHGLIAQDEAEFVDISKISQATVAKLIEYQLTSEDVIADNQAIREHPLMQYEIEVLGELIDYVENMGRISSESVKALRVKALEDGQTNIGIEIE</sequence>
<organism evidence="1 2">
    <name type="scientific">Pseudoalteromonas tunicata D2</name>
    <dbReference type="NCBI Taxonomy" id="87626"/>
    <lineage>
        <taxon>Bacteria</taxon>
        <taxon>Pseudomonadati</taxon>
        <taxon>Pseudomonadota</taxon>
        <taxon>Gammaproteobacteria</taxon>
        <taxon>Alteromonadales</taxon>
        <taxon>Pseudoalteromonadaceae</taxon>
        <taxon>Pseudoalteromonas</taxon>
    </lineage>
</organism>
<dbReference type="RefSeq" id="WP_009837741.1">
    <property type="nucleotide sequence ID" value="NZ_AAOH01000002.1"/>
</dbReference>
<dbReference type="Proteomes" id="UP000006201">
    <property type="component" value="Unassembled WGS sequence"/>
</dbReference>
<evidence type="ECO:0000313" key="1">
    <source>
        <dbReference type="EMBL" id="EAR29868.1"/>
    </source>
</evidence>
<comment type="caution">
    <text evidence="1">The sequence shown here is derived from an EMBL/GenBank/DDBJ whole genome shotgun (WGS) entry which is preliminary data.</text>
</comment>
<dbReference type="EMBL" id="AAOH01000002">
    <property type="protein sequence ID" value="EAR29868.1"/>
    <property type="molecule type" value="Genomic_DNA"/>
</dbReference>
<reference evidence="1 2" key="1">
    <citation type="submission" date="2006-02" db="EMBL/GenBank/DDBJ databases">
        <authorList>
            <person name="Moran M.A."/>
            <person name="Kjelleberg S."/>
            <person name="Egan S."/>
            <person name="Saunders N."/>
            <person name="Thomas T."/>
            <person name="Ferriera S."/>
            <person name="Johnson J."/>
            <person name="Kravitz S."/>
            <person name="Halpern A."/>
            <person name="Remington K."/>
            <person name="Beeson K."/>
            <person name="Tran B."/>
            <person name="Rogers Y.-H."/>
            <person name="Friedman R."/>
            <person name="Venter J.C."/>
        </authorList>
    </citation>
    <scope>NUCLEOTIDE SEQUENCE [LARGE SCALE GENOMIC DNA]</scope>
    <source>
        <strain evidence="1 2">D2</strain>
    </source>
</reference>
<dbReference type="InterPro" id="IPR007338">
    <property type="entry name" value="DUF416"/>
</dbReference>
<protein>
    <submittedName>
        <fullName evidence="1">Putative orphan protein</fullName>
    </submittedName>
</protein>